<dbReference type="AlphaFoldDB" id="A0A0R3JRX8"/>
<evidence type="ECO:0000313" key="3">
    <source>
        <dbReference type="Proteomes" id="UP000052015"/>
    </source>
</evidence>
<name>A0A0R3JRX8_CALMK</name>
<dbReference type="RefSeq" id="WP_083490408.1">
    <property type="nucleotide sequence ID" value="NZ_LKHP01000013.1"/>
</dbReference>
<dbReference type="EMBL" id="LKHP01000013">
    <property type="protein sequence ID" value="KRQ86225.1"/>
    <property type="molecule type" value="Genomic_DNA"/>
</dbReference>
<organism evidence="2 3">
    <name type="scientific">Caloramator mitchellensis</name>
    <dbReference type="NCBI Taxonomy" id="908809"/>
    <lineage>
        <taxon>Bacteria</taxon>
        <taxon>Bacillati</taxon>
        <taxon>Bacillota</taxon>
        <taxon>Clostridia</taxon>
        <taxon>Eubacteriales</taxon>
        <taxon>Clostridiaceae</taxon>
        <taxon>Caloramator</taxon>
    </lineage>
</organism>
<keyword evidence="1" id="KW-0175">Coiled coil</keyword>
<dbReference type="Proteomes" id="UP000052015">
    <property type="component" value="Unassembled WGS sequence"/>
</dbReference>
<dbReference type="GO" id="GO:0046983">
    <property type="term" value="F:protein dimerization activity"/>
    <property type="evidence" value="ECO:0007669"/>
    <property type="project" value="InterPro"/>
</dbReference>
<proteinExistence type="predicted"/>
<dbReference type="InterPro" id="IPR037208">
    <property type="entry name" value="Spo0E-like_sf"/>
</dbReference>
<dbReference type="InterPro" id="IPR018540">
    <property type="entry name" value="Spo0E-like"/>
</dbReference>
<dbReference type="STRING" id="908809.ABG79_01958"/>
<comment type="caution">
    <text evidence="2">The sequence shown here is derived from an EMBL/GenBank/DDBJ whole genome shotgun (WGS) entry which is preliminary data.</text>
</comment>
<evidence type="ECO:0000313" key="2">
    <source>
        <dbReference type="EMBL" id="KRQ86225.1"/>
    </source>
</evidence>
<feature type="coiled-coil region" evidence="1">
    <location>
        <begin position="1"/>
        <end position="28"/>
    </location>
</feature>
<dbReference type="InterPro" id="IPR036638">
    <property type="entry name" value="HLH_DNA-bd_sf"/>
</dbReference>
<reference evidence="2 3" key="1">
    <citation type="submission" date="2015-09" db="EMBL/GenBank/DDBJ databases">
        <title>Draft genome sequence of a Caloramator mitchellensis, a moderate thermophile from the Great Artesian Basin of Australia.</title>
        <authorList>
            <person name="Patel B.K."/>
        </authorList>
    </citation>
    <scope>NUCLEOTIDE SEQUENCE [LARGE SCALE GENOMIC DNA]</scope>
    <source>
        <strain evidence="2 3">VF08</strain>
    </source>
</reference>
<dbReference type="OrthoDB" id="1923056at2"/>
<dbReference type="Pfam" id="PF09388">
    <property type="entry name" value="SpoOE-like"/>
    <property type="match status" value="1"/>
</dbReference>
<dbReference type="SUPFAM" id="SSF140500">
    <property type="entry name" value="BAS1536-like"/>
    <property type="match status" value="1"/>
</dbReference>
<dbReference type="Gene3D" id="4.10.280.10">
    <property type="entry name" value="Helix-loop-helix DNA-binding domain"/>
    <property type="match status" value="1"/>
</dbReference>
<evidence type="ECO:0000256" key="1">
    <source>
        <dbReference type="SAM" id="Coils"/>
    </source>
</evidence>
<dbReference type="GO" id="GO:0043937">
    <property type="term" value="P:regulation of sporulation"/>
    <property type="evidence" value="ECO:0007669"/>
    <property type="project" value="InterPro"/>
</dbReference>
<gene>
    <name evidence="2" type="ORF">ABG79_01958</name>
</gene>
<sequence>MTILREKIENLRKIMDKKLEEKNFLVDDEVVRISQKLDKLIVLYELLLKGKRG</sequence>
<protein>
    <submittedName>
        <fullName evidence="2">Spo0E like sporulation regulatory protein</fullName>
    </submittedName>
</protein>
<accession>A0A0R3JRX8</accession>
<keyword evidence="3" id="KW-1185">Reference proteome</keyword>